<evidence type="ECO:0000256" key="1">
    <source>
        <dbReference type="ARBA" id="ARBA00008172"/>
    </source>
</evidence>
<keyword evidence="3" id="KW-0540">Nuclease</keyword>
<dbReference type="Gene3D" id="3.30.2310.20">
    <property type="entry name" value="RelE-like"/>
    <property type="match status" value="1"/>
</dbReference>
<organism evidence="7 8">
    <name type="scientific">Roseibium suaedae</name>
    <dbReference type="NCBI Taxonomy" id="735517"/>
    <lineage>
        <taxon>Bacteria</taxon>
        <taxon>Pseudomonadati</taxon>
        <taxon>Pseudomonadota</taxon>
        <taxon>Alphaproteobacteria</taxon>
        <taxon>Hyphomicrobiales</taxon>
        <taxon>Stappiaceae</taxon>
        <taxon>Roseibium</taxon>
    </lineage>
</organism>
<dbReference type="SUPFAM" id="SSF143011">
    <property type="entry name" value="RelE-like"/>
    <property type="match status" value="1"/>
</dbReference>
<dbReference type="InterPro" id="IPR009614">
    <property type="entry name" value="YoeB_toxin"/>
</dbReference>
<accession>A0A1M7P9G0</accession>
<dbReference type="GO" id="GO:0006401">
    <property type="term" value="P:RNA catabolic process"/>
    <property type="evidence" value="ECO:0007669"/>
    <property type="project" value="InterPro"/>
</dbReference>
<dbReference type="GO" id="GO:0098795">
    <property type="term" value="P:global gene silencing by mRNA cleavage"/>
    <property type="evidence" value="ECO:0007669"/>
    <property type="project" value="TreeGrafter"/>
</dbReference>
<keyword evidence="4" id="KW-0255">Endonuclease</keyword>
<sequence>MRLIFSDEAWEDYLYWAKSDEKIAEKFSGRIHDLIKQCKRTPFQGIGKPEALKGDLSGWWSRRITQSDRMVYRVTGSGEAQSLEIAQLRYHY</sequence>
<proteinExistence type="inferred from homology"/>
<evidence type="ECO:0000313" key="7">
    <source>
        <dbReference type="EMBL" id="SHN12873.1"/>
    </source>
</evidence>
<dbReference type="InterPro" id="IPR035093">
    <property type="entry name" value="RelE/ParE_toxin_dom_sf"/>
</dbReference>
<protein>
    <recommendedName>
        <fullName evidence="6">Putative mRNA interferase YoeB</fullName>
    </recommendedName>
</protein>
<dbReference type="OrthoDB" id="9801102at2"/>
<dbReference type="NCBIfam" id="TIGR02116">
    <property type="entry name" value="toxin_Txe_YoeB"/>
    <property type="match status" value="1"/>
</dbReference>
<keyword evidence="2" id="KW-1277">Toxin-antitoxin system</keyword>
<reference evidence="7 8" key="1">
    <citation type="submission" date="2016-11" db="EMBL/GenBank/DDBJ databases">
        <authorList>
            <person name="Jaros S."/>
            <person name="Januszkiewicz K."/>
            <person name="Wedrychowicz H."/>
        </authorList>
    </citation>
    <scope>NUCLEOTIDE SEQUENCE [LARGE SCALE GENOMIC DNA]</scope>
    <source>
        <strain evidence="7 8">DSM 22153</strain>
    </source>
</reference>
<name>A0A1M7P9G0_9HYPH</name>
<dbReference type="EMBL" id="FRBW01000006">
    <property type="protein sequence ID" value="SHN12873.1"/>
    <property type="molecule type" value="Genomic_DNA"/>
</dbReference>
<comment type="similarity">
    <text evidence="1">Belongs to the YoeB family.</text>
</comment>
<dbReference type="GO" id="GO:0016787">
    <property type="term" value="F:hydrolase activity"/>
    <property type="evidence" value="ECO:0007669"/>
    <property type="project" value="UniProtKB-KW"/>
</dbReference>
<dbReference type="AlphaFoldDB" id="A0A1M7P9G0"/>
<keyword evidence="8" id="KW-1185">Reference proteome</keyword>
<dbReference type="PANTHER" id="PTHR38039">
    <property type="entry name" value="TOXIN YOEB"/>
    <property type="match status" value="1"/>
</dbReference>
<dbReference type="Proteomes" id="UP000186002">
    <property type="component" value="Unassembled WGS sequence"/>
</dbReference>
<evidence type="ECO:0000256" key="4">
    <source>
        <dbReference type="ARBA" id="ARBA00022759"/>
    </source>
</evidence>
<evidence type="ECO:0000313" key="8">
    <source>
        <dbReference type="Proteomes" id="UP000186002"/>
    </source>
</evidence>
<dbReference type="Pfam" id="PF06769">
    <property type="entry name" value="YoeB_toxin"/>
    <property type="match status" value="1"/>
</dbReference>
<dbReference type="GO" id="GO:0004519">
    <property type="term" value="F:endonuclease activity"/>
    <property type="evidence" value="ECO:0007669"/>
    <property type="project" value="UniProtKB-KW"/>
</dbReference>
<dbReference type="STRING" id="735517.SAMN05444272_4192"/>
<keyword evidence="5" id="KW-0378">Hydrolase</keyword>
<dbReference type="PANTHER" id="PTHR38039:SF1">
    <property type="entry name" value="TOXIN YOEB"/>
    <property type="match status" value="1"/>
</dbReference>
<evidence type="ECO:0000256" key="6">
    <source>
        <dbReference type="ARBA" id="ARBA00030388"/>
    </source>
</evidence>
<gene>
    <name evidence="7" type="ORF">SAMN05444272_4192</name>
</gene>
<evidence type="ECO:0000256" key="5">
    <source>
        <dbReference type="ARBA" id="ARBA00022801"/>
    </source>
</evidence>
<evidence type="ECO:0000256" key="3">
    <source>
        <dbReference type="ARBA" id="ARBA00022722"/>
    </source>
</evidence>
<dbReference type="RefSeq" id="WP_073015323.1">
    <property type="nucleotide sequence ID" value="NZ_FRBW01000006.1"/>
</dbReference>
<evidence type="ECO:0000256" key="2">
    <source>
        <dbReference type="ARBA" id="ARBA00022649"/>
    </source>
</evidence>